<protein>
    <submittedName>
        <fullName evidence="2">XRE family transcriptional regulator</fullName>
    </submittedName>
</protein>
<dbReference type="OrthoDB" id="5891495at2"/>
<reference evidence="2 3" key="1">
    <citation type="submission" date="2018-09" db="EMBL/GenBank/DDBJ databases">
        <authorList>
            <person name="Wang Z."/>
        </authorList>
    </citation>
    <scope>NUCLEOTIDE SEQUENCE [LARGE SCALE GENOMIC DNA]</scope>
    <source>
        <strain evidence="2 3">ALS 81</strain>
    </source>
</reference>
<evidence type="ECO:0000313" key="3">
    <source>
        <dbReference type="Proteomes" id="UP000286482"/>
    </source>
</evidence>
<evidence type="ECO:0000313" key="2">
    <source>
        <dbReference type="EMBL" id="RKF22092.1"/>
    </source>
</evidence>
<dbReference type="GO" id="GO:0003677">
    <property type="term" value="F:DNA binding"/>
    <property type="evidence" value="ECO:0007669"/>
    <property type="project" value="InterPro"/>
</dbReference>
<proteinExistence type="predicted"/>
<dbReference type="AlphaFoldDB" id="A0A420EN01"/>
<dbReference type="Proteomes" id="UP000286482">
    <property type="component" value="Unassembled WGS sequence"/>
</dbReference>
<dbReference type="EMBL" id="RAQO01000001">
    <property type="protein sequence ID" value="RKF22092.1"/>
    <property type="molecule type" value="Genomic_DNA"/>
</dbReference>
<accession>A0A420EN01</accession>
<sequence>MTKPIDLKSYIRNNRLEHGLTQEQLAYALADYSDELSDIDALTISRWELGKVEPSLNRLNSIIYYFGDQPHQILGDAGLQLRNLPSSRWLDKKLHEKVKIKHFIGSHPYLPKRIEKLDRFEKNSDFARESVYLVQAYIENVSHGLSSWQSGKLLALQAHASSQAYYFAYHGLLACHCLFVTLPLNVYSKICEGELEENQIDDDLLVQTDQASVCYIISIYSGRTDTLEQMLCLPINYLVQHPLVERISLRVYRDISSIWMNLLPYTVIRYGPICSNEGEGFRFQGKRYSYLLIEFERNTLLSSPTVINMLRNQSAE</sequence>
<dbReference type="PROSITE" id="PS50943">
    <property type="entry name" value="HTH_CROC1"/>
    <property type="match status" value="1"/>
</dbReference>
<name>A0A420EN01_9ALTE</name>
<feature type="domain" description="HTH cro/C1-type" evidence="1">
    <location>
        <begin position="11"/>
        <end position="73"/>
    </location>
</feature>
<dbReference type="Gene3D" id="1.10.260.40">
    <property type="entry name" value="lambda repressor-like DNA-binding domains"/>
    <property type="match status" value="1"/>
</dbReference>
<dbReference type="RefSeq" id="WP_120352895.1">
    <property type="nucleotide sequence ID" value="NZ_RAQO01000001.1"/>
</dbReference>
<evidence type="ECO:0000259" key="1">
    <source>
        <dbReference type="PROSITE" id="PS50943"/>
    </source>
</evidence>
<keyword evidence="3" id="KW-1185">Reference proteome</keyword>
<comment type="caution">
    <text evidence="2">The sequence shown here is derived from an EMBL/GenBank/DDBJ whole genome shotgun (WGS) entry which is preliminary data.</text>
</comment>
<dbReference type="CDD" id="cd00093">
    <property type="entry name" value="HTH_XRE"/>
    <property type="match status" value="1"/>
</dbReference>
<dbReference type="InterPro" id="IPR001387">
    <property type="entry name" value="Cro/C1-type_HTH"/>
</dbReference>
<organism evidence="2 3">
    <name type="scientific">Alginatibacterium sediminis</name>
    <dbReference type="NCBI Taxonomy" id="2164068"/>
    <lineage>
        <taxon>Bacteria</taxon>
        <taxon>Pseudomonadati</taxon>
        <taxon>Pseudomonadota</taxon>
        <taxon>Gammaproteobacteria</taxon>
        <taxon>Alteromonadales</taxon>
        <taxon>Alteromonadaceae</taxon>
        <taxon>Alginatibacterium</taxon>
    </lineage>
</organism>
<gene>
    <name evidence="2" type="ORF">DBZ36_00140</name>
</gene>
<dbReference type="InterPro" id="IPR010982">
    <property type="entry name" value="Lambda_DNA-bd_dom_sf"/>
</dbReference>
<dbReference type="SUPFAM" id="SSF47413">
    <property type="entry name" value="lambda repressor-like DNA-binding domains"/>
    <property type="match status" value="1"/>
</dbReference>